<organism evidence="1 2">
    <name type="scientific">Paramecium sonneborni</name>
    <dbReference type="NCBI Taxonomy" id="65129"/>
    <lineage>
        <taxon>Eukaryota</taxon>
        <taxon>Sar</taxon>
        <taxon>Alveolata</taxon>
        <taxon>Ciliophora</taxon>
        <taxon>Intramacronucleata</taxon>
        <taxon>Oligohymenophorea</taxon>
        <taxon>Peniculida</taxon>
        <taxon>Parameciidae</taxon>
        <taxon>Paramecium</taxon>
    </lineage>
</organism>
<comment type="caution">
    <text evidence="1">The sequence shown here is derived from an EMBL/GenBank/DDBJ whole genome shotgun (WGS) entry which is preliminary data.</text>
</comment>
<dbReference type="EMBL" id="CAJJDN010000070">
    <property type="protein sequence ID" value="CAD8098262.1"/>
    <property type="molecule type" value="Genomic_DNA"/>
</dbReference>
<reference evidence="1" key="1">
    <citation type="submission" date="2021-01" db="EMBL/GenBank/DDBJ databases">
        <authorList>
            <consortium name="Genoscope - CEA"/>
            <person name="William W."/>
        </authorList>
    </citation>
    <scope>NUCLEOTIDE SEQUENCE</scope>
</reference>
<proteinExistence type="predicted"/>
<accession>A0A8S1P5H6</accession>
<evidence type="ECO:0000313" key="1">
    <source>
        <dbReference type="EMBL" id="CAD8098262.1"/>
    </source>
</evidence>
<keyword evidence="2" id="KW-1185">Reference proteome</keyword>
<evidence type="ECO:0000313" key="2">
    <source>
        <dbReference type="Proteomes" id="UP000692954"/>
    </source>
</evidence>
<dbReference type="AlphaFoldDB" id="A0A8S1P5H6"/>
<gene>
    <name evidence="1" type="ORF">PSON_ATCC_30995.1.T0700023</name>
</gene>
<dbReference type="PANTHER" id="PTHR39767:SF2">
    <property type="entry name" value="CHROMOSOME UNDETERMINED SCAFFOLD_1, WHOLE GENOME SHOTGUN SEQUENCE"/>
    <property type="match status" value="1"/>
</dbReference>
<protein>
    <submittedName>
        <fullName evidence="1">Uncharacterized protein</fullName>
    </submittedName>
</protein>
<dbReference type="PANTHER" id="PTHR39767">
    <property type="entry name" value="CALCIUM/CALMODULIN-BINDING MEMBRANE PROTEIN PCM4-RELATED"/>
    <property type="match status" value="1"/>
</dbReference>
<sequence length="252" mass="28703">MNSFVKIFFLNSIVYQNCITDDEQDCKYTDFSVVGSSGSTLARCGSGPKSLYMGPYGLKTSVTLTITNFPPNNQMELQIGIWKIDSWDGEVFEIYANDIQIDSIIQIASLGVSTCRNLWEDICQSFSVKCQMNGTDLTIKLKDNFDQSLWDESWGFRDFILKLSVPCVNFYSECNYSGKLFQICKGEQTKRVTRIPYEIKSVLMAPNIIVKIKDPNYYGGVLQQFSTSQSCIESYKILYNNKNQFPKYIPSS</sequence>
<dbReference type="Proteomes" id="UP000692954">
    <property type="component" value="Unassembled WGS sequence"/>
</dbReference>
<name>A0A8S1P5H6_9CILI</name>